<dbReference type="InterPro" id="IPR036291">
    <property type="entry name" value="NAD(P)-bd_dom_sf"/>
</dbReference>
<protein>
    <submittedName>
        <fullName evidence="3">Uncharacterized protein</fullName>
    </submittedName>
</protein>
<keyword evidence="4" id="KW-1185">Reference proteome</keyword>
<gene>
    <name evidence="3" type="ORF">GQ43DRAFT_377317</name>
</gene>
<name>A0A9P4JJ11_9PLEO</name>
<evidence type="ECO:0000313" key="3">
    <source>
        <dbReference type="EMBL" id="KAF2198986.1"/>
    </source>
</evidence>
<reference evidence="3" key="1">
    <citation type="journal article" date="2020" name="Stud. Mycol.">
        <title>101 Dothideomycetes genomes: a test case for predicting lifestyles and emergence of pathogens.</title>
        <authorList>
            <person name="Haridas S."/>
            <person name="Albert R."/>
            <person name="Binder M."/>
            <person name="Bloem J."/>
            <person name="Labutti K."/>
            <person name="Salamov A."/>
            <person name="Andreopoulos B."/>
            <person name="Baker S."/>
            <person name="Barry K."/>
            <person name="Bills G."/>
            <person name="Bluhm B."/>
            <person name="Cannon C."/>
            <person name="Castanera R."/>
            <person name="Culley D."/>
            <person name="Daum C."/>
            <person name="Ezra D."/>
            <person name="Gonzalez J."/>
            <person name="Henrissat B."/>
            <person name="Kuo A."/>
            <person name="Liang C."/>
            <person name="Lipzen A."/>
            <person name="Lutzoni F."/>
            <person name="Magnuson J."/>
            <person name="Mondo S."/>
            <person name="Nolan M."/>
            <person name="Ohm R."/>
            <person name="Pangilinan J."/>
            <person name="Park H.-J."/>
            <person name="Ramirez L."/>
            <person name="Alfaro M."/>
            <person name="Sun H."/>
            <person name="Tritt A."/>
            <person name="Yoshinaga Y."/>
            <person name="Zwiers L.-H."/>
            <person name="Turgeon B."/>
            <person name="Goodwin S."/>
            <person name="Spatafora J."/>
            <person name="Crous P."/>
            <person name="Grigoriev I."/>
        </authorList>
    </citation>
    <scope>NUCLEOTIDE SEQUENCE</scope>
    <source>
        <strain evidence="3">ATCC 74209</strain>
    </source>
</reference>
<dbReference type="PANTHER" id="PTHR24320">
    <property type="entry name" value="RETINOL DEHYDROGENASE"/>
    <property type="match status" value="1"/>
</dbReference>
<dbReference type="EMBL" id="ML994104">
    <property type="protein sequence ID" value="KAF2198986.1"/>
    <property type="molecule type" value="Genomic_DNA"/>
</dbReference>
<dbReference type="AlphaFoldDB" id="A0A9P4JJ11"/>
<comment type="similarity">
    <text evidence="1">Belongs to the short-chain dehydrogenases/reductases (SDR) family.</text>
</comment>
<dbReference type="PANTHER" id="PTHR24320:SF283">
    <property type="entry name" value="RETINOL DEHYDROGENASE 11"/>
    <property type="match status" value="1"/>
</dbReference>
<proteinExistence type="inferred from homology"/>
<comment type="caution">
    <text evidence="3">The sequence shown here is derived from an EMBL/GenBank/DDBJ whole genome shotgun (WGS) entry which is preliminary data.</text>
</comment>
<evidence type="ECO:0000256" key="2">
    <source>
        <dbReference type="ARBA" id="ARBA00023002"/>
    </source>
</evidence>
<dbReference type="OrthoDB" id="191139at2759"/>
<keyword evidence="2" id="KW-0560">Oxidoreductase</keyword>
<dbReference type="GO" id="GO:0016491">
    <property type="term" value="F:oxidoreductase activity"/>
    <property type="evidence" value="ECO:0007669"/>
    <property type="project" value="UniProtKB-KW"/>
</dbReference>
<feature type="non-terminal residue" evidence="3">
    <location>
        <position position="1"/>
    </location>
</feature>
<dbReference type="Proteomes" id="UP000799536">
    <property type="component" value="Unassembled WGS sequence"/>
</dbReference>
<accession>A0A9P4JJ11</accession>
<evidence type="ECO:0000256" key="1">
    <source>
        <dbReference type="ARBA" id="ARBA00006484"/>
    </source>
</evidence>
<dbReference type="Gene3D" id="3.40.50.720">
    <property type="entry name" value="NAD(P)-binding Rossmann-like Domain"/>
    <property type="match status" value="1"/>
</dbReference>
<evidence type="ECO:0000313" key="4">
    <source>
        <dbReference type="Proteomes" id="UP000799536"/>
    </source>
</evidence>
<dbReference type="SUPFAM" id="SSF51735">
    <property type="entry name" value="NAD(P)-binding Rossmann-fold domains"/>
    <property type="match status" value="1"/>
</dbReference>
<sequence length="129" mass="14266">YAQSKTANILFVRSLAEKLDSKGLKAYTLHPGAAMGTSLSPHLGEDDWKELSVLIREIRDPLDEKGTSFEFKTLNECAATHVVAAFDRPLHGHNGAYLTDGNLARKGELRSTATNPDDADKLWKLSEIW</sequence>
<organism evidence="3 4">
    <name type="scientific">Delitschia confertaspora ATCC 74209</name>
    <dbReference type="NCBI Taxonomy" id="1513339"/>
    <lineage>
        <taxon>Eukaryota</taxon>
        <taxon>Fungi</taxon>
        <taxon>Dikarya</taxon>
        <taxon>Ascomycota</taxon>
        <taxon>Pezizomycotina</taxon>
        <taxon>Dothideomycetes</taxon>
        <taxon>Pleosporomycetidae</taxon>
        <taxon>Pleosporales</taxon>
        <taxon>Delitschiaceae</taxon>
        <taxon>Delitschia</taxon>
    </lineage>
</organism>